<dbReference type="InterPro" id="IPR036388">
    <property type="entry name" value="WH-like_DNA-bd_sf"/>
</dbReference>
<organism evidence="5 6">
    <name type="scientific">Breznakibacter xylanolyticus</name>
    <dbReference type="NCBI Taxonomy" id="990"/>
    <lineage>
        <taxon>Bacteria</taxon>
        <taxon>Pseudomonadati</taxon>
        <taxon>Bacteroidota</taxon>
        <taxon>Bacteroidia</taxon>
        <taxon>Marinilabiliales</taxon>
        <taxon>Marinilabiliaceae</taxon>
        <taxon>Breznakibacter</taxon>
    </lineage>
</organism>
<comment type="caution">
    <text evidence="5">The sequence shown here is derived from an EMBL/GenBank/DDBJ whole genome shotgun (WGS) entry which is preliminary data.</text>
</comment>
<proteinExistence type="predicted"/>
<dbReference type="AlphaFoldDB" id="A0A2W7NFM1"/>
<dbReference type="PROSITE" id="PS50043">
    <property type="entry name" value="HTH_LUXR_2"/>
    <property type="match status" value="1"/>
</dbReference>
<dbReference type="PRINTS" id="PR00038">
    <property type="entry name" value="HTHLUXR"/>
</dbReference>
<sequence length="188" mass="21235">MNVILAEPSYIIRKGFIHLLREFPEIETIIECSKSDDLEHHTQEHPLHLIIANTSFEIPMQEDLDENSVQPVVMYLFNTPLPQGASQYHLSVYEGKSTLAEKLQHAIQLCKTNNNGEQGEELSPREKLVLKHVALGQTNKEIADQLFISTHTVISHRKNITKKLGIKTVSGLTVYAILNKLIGMEDIS</sequence>
<dbReference type="Pfam" id="PF00196">
    <property type="entry name" value="GerE"/>
    <property type="match status" value="1"/>
</dbReference>
<keyword evidence="2 5" id="KW-0238">DNA-binding</keyword>
<dbReference type="OrthoDB" id="9797341at2"/>
<gene>
    <name evidence="5" type="ORF">LX69_00848</name>
</gene>
<keyword evidence="6" id="KW-1185">Reference proteome</keyword>
<evidence type="ECO:0000313" key="6">
    <source>
        <dbReference type="Proteomes" id="UP000249239"/>
    </source>
</evidence>
<reference evidence="5 6" key="1">
    <citation type="submission" date="2018-06" db="EMBL/GenBank/DDBJ databases">
        <title>Genomic Encyclopedia of Archaeal and Bacterial Type Strains, Phase II (KMG-II): from individual species to whole genera.</title>
        <authorList>
            <person name="Goeker M."/>
        </authorList>
    </citation>
    <scope>NUCLEOTIDE SEQUENCE [LARGE SCALE GENOMIC DNA]</scope>
    <source>
        <strain evidence="5 6">DSM 6779</strain>
    </source>
</reference>
<evidence type="ECO:0000313" key="5">
    <source>
        <dbReference type="EMBL" id="PZX19181.1"/>
    </source>
</evidence>
<dbReference type="Gene3D" id="1.10.10.10">
    <property type="entry name" value="Winged helix-like DNA-binding domain superfamily/Winged helix DNA-binding domain"/>
    <property type="match status" value="1"/>
</dbReference>
<keyword evidence="1" id="KW-0805">Transcription regulation</keyword>
<dbReference type="EMBL" id="QKZK01000005">
    <property type="protein sequence ID" value="PZX19181.1"/>
    <property type="molecule type" value="Genomic_DNA"/>
</dbReference>
<evidence type="ECO:0000256" key="1">
    <source>
        <dbReference type="ARBA" id="ARBA00023015"/>
    </source>
</evidence>
<dbReference type="SMART" id="SM00421">
    <property type="entry name" value="HTH_LUXR"/>
    <property type="match status" value="1"/>
</dbReference>
<name>A0A2W7NFM1_9BACT</name>
<dbReference type="InterPro" id="IPR000792">
    <property type="entry name" value="Tscrpt_reg_LuxR_C"/>
</dbReference>
<dbReference type="SUPFAM" id="SSF46894">
    <property type="entry name" value="C-terminal effector domain of the bipartite response regulators"/>
    <property type="match status" value="1"/>
</dbReference>
<dbReference type="CDD" id="cd06170">
    <property type="entry name" value="LuxR_C_like"/>
    <property type="match status" value="1"/>
</dbReference>
<accession>A0A2W7NFM1</accession>
<dbReference type="RefSeq" id="WP_111444564.1">
    <property type="nucleotide sequence ID" value="NZ_QKZK01000005.1"/>
</dbReference>
<dbReference type="InterPro" id="IPR016032">
    <property type="entry name" value="Sig_transdc_resp-reg_C-effctor"/>
</dbReference>
<feature type="domain" description="HTH luxR-type" evidence="4">
    <location>
        <begin position="115"/>
        <end position="180"/>
    </location>
</feature>
<protein>
    <submittedName>
        <fullName evidence="5">DNA-binding NarL/FixJ family response regulator</fullName>
    </submittedName>
</protein>
<dbReference type="Proteomes" id="UP000249239">
    <property type="component" value="Unassembled WGS sequence"/>
</dbReference>
<evidence type="ECO:0000256" key="3">
    <source>
        <dbReference type="ARBA" id="ARBA00023163"/>
    </source>
</evidence>
<dbReference type="GO" id="GO:0006355">
    <property type="term" value="P:regulation of DNA-templated transcription"/>
    <property type="evidence" value="ECO:0007669"/>
    <property type="project" value="InterPro"/>
</dbReference>
<dbReference type="GO" id="GO:0003677">
    <property type="term" value="F:DNA binding"/>
    <property type="evidence" value="ECO:0007669"/>
    <property type="project" value="UniProtKB-KW"/>
</dbReference>
<evidence type="ECO:0000256" key="2">
    <source>
        <dbReference type="ARBA" id="ARBA00023125"/>
    </source>
</evidence>
<keyword evidence="3" id="KW-0804">Transcription</keyword>
<dbReference type="PROSITE" id="PS00622">
    <property type="entry name" value="HTH_LUXR_1"/>
    <property type="match status" value="1"/>
</dbReference>
<evidence type="ECO:0000259" key="4">
    <source>
        <dbReference type="PROSITE" id="PS50043"/>
    </source>
</evidence>
<dbReference type="PANTHER" id="PTHR44688:SF16">
    <property type="entry name" value="DNA-BINDING TRANSCRIPTIONAL ACTIVATOR DEVR_DOSR"/>
    <property type="match status" value="1"/>
</dbReference>
<dbReference type="PANTHER" id="PTHR44688">
    <property type="entry name" value="DNA-BINDING TRANSCRIPTIONAL ACTIVATOR DEVR_DOSR"/>
    <property type="match status" value="1"/>
</dbReference>